<dbReference type="OrthoDB" id="9794577at2"/>
<evidence type="ECO:0000256" key="16">
    <source>
        <dbReference type="SAM" id="Coils"/>
    </source>
</evidence>
<dbReference type="InterPro" id="IPR050445">
    <property type="entry name" value="Bact_polysacc_biosynth/exp"/>
</dbReference>
<evidence type="ECO:0000256" key="6">
    <source>
        <dbReference type="ARBA" id="ARBA00022519"/>
    </source>
</evidence>
<dbReference type="PANTHER" id="PTHR32309">
    <property type="entry name" value="TYROSINE-PROTEIN KINASE"/>
    <property type="match status" value="1"/>
</dbReference>
<feature type="domain" description="Polysaccharide chain length determinant N-terminal" evidence="18">
    <location>
        <begin position="5"/>
        <end position="98"/>
    </location>
</feature>
<evidence type="ECO:0000256" key="4">
    <source>
        <dbReference type="ARBA" id="ARBA00011903"/>
    </source>
</evidence>
<keyword evidence="12 17" id="KW-1133">Transmembrane helix</keyword>
<evidence type="ECO:0000256" key="5">
    <source>
        <dbReference type="ARBA" id="ARBA00022475"/>
    </source>
</evidence>
<dbReference type="InterPro" id="IPR003856">
    <property type="entry name" value="LPS_length_determ_N"/>
</dbReference>
<comment type="similarity">
    <text evidence="2">Belongs to the CpsD/CapB family.</text>
</comment>
<evidence type="ECO:0000256" key="3">
    <source>
        <dbReference type="ARBA" id="ARBA00008883"/>
    </source>
</evidence>
<evidence type="ECO:0000256" key="7">
    <source>
        <dbReference type="ARBA" id="ARBA00022679"/>
    </source>
</evidence>
<dbReference type="NCBIfam" id="TIGR01007">
    <property type="entry name" value="eps_fam"/>
    <property type="match status" value="1"/>
</dbReference>
<evidence type="ECO:0000313" key="21">
    <source>
        <dbReference type="EMBL" id="OQD43069.1"/>
    </source>
</evidence>
<evidence type="ECO:0000256" key="15">
    <source>
        <dbReference type="ARBA" id="ARBA00051245"/>
    </source>
</evidence>
<evidence type="ECO:0000256" key="8">
    <source>
        <dbReference type="ARBA" id="ARBA00022692"/>
    </source>
</evidence>
<organism evidence="21 22">
    <name type="scientific">Croceivirga radicis</name>
    <dbReference type="NCBI Taxonomy" id="1929488"/>
    <lineage>
        <taxon>Bacteria</taxon>
        <taxon>Pseudomonadati</taxon>
        <taxon>Bacteroidota</taxon>
        <taxon>Flavobacteriia</taxon>
        <taxon>Flavobacteriales</taxon>
        <taxon>Flavobacteriaceae</taxon>
        <taxon>Croceivirga</taxon>
    </lineage>
</organism>
<dbReference type="CDD" id="cd05387">
    <property type="entry name" value="BY-kinase"/>
    <property type="match status" value="1"/>
</dbReference>
<evidence type="ECO:0000259" key="18">
    <source>
        <dbReference type="Pfam" id="PF02706"/>
    </source>
</evidence>
<sequence>MEKQDIDFRELLFRYVRHWKLFLLFVFAALFLAFLKLRYSVPKYQINAKIQIVEEGGAGELNVLKDLNVFGAEGNTEITDEIELLKSRENFIEVVRKLKLNIKYSLLGNVRDTELYDNYPFTINFITEDSLLNKYSHTFFVKVLSKTEFRYALEADEEGEKITFGSNISTDNLGDIILIPEEEKRLKGFYNKLIKVSINPVPFVAESYRNNVTVSAAGEYSRILNISFKDAIPERGIAILNSLIARNNLNEVEDKKAVADRTSEFINDRIAEIYSNLSSVDESAENYKESKGIADLGGQSSVNFQQSAASEQELQSANIQLSIASSMQNVISDQNGYEVIPTNVGLTDSNIDRAAAQYNELVSQRNRLLESSNEKNPVIVKLDQQLEGLKKSMQSSLNNVTNNLNLRVNSLSKSLSKINSRIYAAPSNERALRDISRKQQTTESLYLYLLQKREEAQIAFASAAPKSKVVDNAHLANPIPVEPKRKIIYLAALMLGLFIPFSIIYVKDLMDNKVGNMVTLQKVIGEGHSVLAEIPNVKNKEELIVKRRDRSILAESLRILRTNLDYVLRMRNKEQRGHRILVTSSVSGEGKTFVSSNLALIFSSTDKKVLLIGADIRNPKIFSFFGNEQKSRKDNVGFGLTEFLSGEKLEPVDLINTLHIGESKIDVIYSGDIPPNPSELLLSERITELMDIVSSQYDYIIIDSAPLLAVTDTLLIEKYADQVLYITKSGVTEKRILEYPLNLYKEGKLRSLSFIVNGVKETNLGYGGKYGYGYGQEVKPWWKFYSKS</sequence>
<evidence type="ECO:0000313" key="22">
    <source>
        <dbReference type="Proteomes" id="UP000191680"/>
    </source>
</evidence>
<feature type="transmembrane region" description="Helical" evidence="17">
    <location>
        <begin position="21"/>
        <end position="39"/>
    </location>
</feature>
<dbReference type="InterPro" id="IPR025669">
    <property type="entry name" value="AAA_dom"/>
</dbReference>
<keyword evidence="9" id="KW-0547">Nucleotide-binding</keyword>
<dbReference type="InterPro" id="IPR032807">
    <property type="entry name" value="GNVR"/>
</dbReference>
<gene>
    <name evidence="21" type="ORF">BUL40_08240</name>
</gene>
<reference evidence="21 22" key="1">
    <citation type="submission" date="2016-12" db="EMBL/GenBank/DDBJ databases">
        <authorList>
            <person name="Song W.-J."/>
            <person name="Kurnit D.M."/>
        </authorList>
    </citation>
    <scope>NUCLEOTIDE SEQUENCE [LARGE SCALE GENOMIC DNA]</scope>
    <source>
        <strain evidence="21 22">HSG9</strain>
    </source>
</reference>
<keyword evidence="22" id="KW-1185">Reference proteome</keyword>
<evidence type="ECO:0000256" key="1">
    <source>
        <dbReference type="ARBA" id="ARBA00004429"/>
    </source>
</evidence>
<feature type="coiled-coil region" evidence="16">
    <location>
        <begin position="351"/>
        <end position="399"/>
    </location>
</feature>
<dbReference type="Pfam" id="PF02706">
    <property type="entry name" value="Wzz"/>
    <property type="match status" value="1"/>
</dbReference>
<dbReference type="Gene3D" id="3.40.50.300">
    <property type="entry name" value="P-loop containing nucleotide triphosphate hydrolases"/>
    <property type="match status" value="1"/>
</dbReference>
<dbReference type="RefSeq" id="WP_080318849.1">
    <property type="nucleotide sequence ID" value="NZ_MTBC01000004.1"/>
</dbReference>
<dbReference type="InterPro" id="IPR027417">
    <property type="entry name" value="P-loop_NTPase"/>
</dbReference>
<keyword evidence="5" id="KW-1003">Cell membrane</keyword>
<evidence type="ECO:0000256" key="12">
    <source>
        <dbReference type="ARBA" id="ARBA00022989"/>
    </source>
</evidence>
<evidence type="ECO:0000256" key="9">
    <source>
        <dbReference type="ARBA" id="ARBA00022741"/>
    </source>
</evidence>
<evidence type="ECO:0000259" key="20">
    <source>
        <dbReference type="Pfam" id="PF13807"/>
    </source>
</evidence>
<accession>A0A1V6LSI0</accession>
<evidence type="ECO:0000256" key="17">
    <source>
        <dbReference type="SAM" id="Phobius"/>
    </source>
</evidence>
<dbReference type="GO" id="GO:0005524">
    <property type="term" value="F:ATP binding"/>
    <property type="evidence" value="ECO:0007669"/>
    <property type="project" value="UniProtKB-KW"/>
</dbReference>
<keyword evidence="13 17" id="KW-0472">Membrane</keyword>
<dbReference type="GO" id="GO:0004715">
    <property type="term" value="F:non-membrane spanning protein tyrosine kinase activity"/>
    <property type="evidence" value="ECO:0007669"/>
    <property type="project" value="UniProtKB-EC"/>
</dbReference>
<evidence type="ECO:0000259" key="19">
    <source>
        <dbReference type="Pfam" id="PF13614"/>
    </source>
</evidence>
<comment type="catalytic activity">
    <reaction evidence="15">
        <text>L-tyrosyl-[protein] + ATP = O-phospho-L-tyrosyl-[protein] + ADP + H(+)</text>
        <dbReference type="Rhea" id="RHEA:10596"/>
        <dbReference type="Rhea" id="RHEA-COMP:10136"/>
        <dbReference type="Rhea" id="RHEA-COMP:20101"/>
        <dbReference type="ChEBI" id="CHEBI:15378"/>
        <dbReference type="ChEBI" id="CHEBI:30616"/>
        <dbReference type="ChEBI" id="CHEBI:46858"/>
        <dbReference type="ChEBI" id="CHEBI:61978"/>
        <dbReference type="ChEBI" id="CHEBI:456216"/>
        <dbReference type="EC" id="2.7.10.2"/>
    </reaction>
</comment>
<dbReference type="Pfam" id="PF13614">
    <property type="entry name" value="AAA_31"/>
    <property type="match status" value="1"/>
</dbReference>
<dbReference type="EMBL" id="MTBC01000004">
    <property type="protein sequence ID" value="OQD43069.1"/>
    <property type="molecule type" value="Genomic_DNA"/>
</dbReference>
<keyword evidence="11" id="KW-0067">ATP-binding</keyword>
<keyword evidence="8 17" id="KW-0812">Transmembrane</keyword>
<dbReference type="EC" id="2.7.10.2" evidence="4"/>
<dbReference type="InterPro" id="IPR005702">
    <property type="entry name" value="Wzc-like_C"/>
</dbReference>
<evidence type="ECO:0000256" key="10">
    <source>
        <dbReference type="ARBA" id="ARBA00022777"/>
    </source>
</evidence>
<keyword evidence="10 21" id="KW-0418">Kinase</keyword>
<feature type="domain" description="AAA" evidence="19">
    <location>
        <begin position="582"/>
        <end position="714"/>
    </location>
</feature>
<comment type="subcellular location">
    <subcellularLocation>
        <location evidence="1">Cell inner membrane</location>
        <topology evidence="1">Multi-pass membrane protein</topology>
    </subcellularLocation>
</comment>
<evidence type="ECO:0000256" key="11">
    <source>
        <dbReference type="ARBA" id="ARBA00022840"/>
    </source>
</evidence>
<proteinExistence type="inferred from homology"/>
<keyword evidence="7" id="KW-0808">Transferase</keyword>
<comment type="caution">
    <text evidence="21">The sequence shown here is derived from an EMBL/GenBank/DDBJ whole genome shotgun (WGS) entry which is preliminary data.</text>
</comment>
<protein>
    <recommendedName>
        <fullName evidence="4">non-specific protein-tyrosine kinase</fullName>
        <ecNumber evidence="4">2.7.10.2</ecNumber>
    </recommendedName>
</protein>
<dbReference type="PANTHER" id="PTHR32309:SF13">
    <property type="entry name" value="FERRIC ENTEROBACTIN TRANSPORT PROTEIN FEPE"/>
    <property type="match status" value="1"/>
</dbReference>
<dbReference type="SUPFAM" id="SSF52540">
    <property type="entry name" value="P-loop containing nucleoside triphosphate hydrolases"/>
    <property type="match status" value="1"/>
</dbReference>
<keyword evidence="16" id="KW-0175">Coiled coil</keyword>
<dbReference type="Pfam" id="PF13807">
    <property type="entry name" value="GNVR"/>
    <property type="match status" value="1"/>
</dbReference>
<dbReference type="Proteomes" id="UP000191680">
    <property type="component" value="Unassembled WGS sequence"/>
</dbReference>
<comment type="similarity">
    <text evidence="3">Belongs to the etk/wzc family.</text>
</comment>
<feature type="transmembrane region" description="Helical" evidence="17">
    <location>
        <begin position="487"/>
        <end position="506"/>
    </location>
</feature>
<feature type="domain" description="Tyrosine-protein kinase G-rich" evidence="20">
    <location>
        <begin position="434"/>
        <end position="508"/>
    </location>
</feature>
<keyword evidence="6" id="KW-0997">Cell inner membrane</keyword>
<name>A0A1V6LSI0_9FLAO</name>
<dbReference type="AlphaFoldDB" id="A0A1V6LSI0"/>
<evidence type="ECO:0000256" key="13">
    <source>
        <dbReference type="ARBA" id="ARBA00023136"/>
    </source>
</evidence>
<evidence type="ECO:0000256" key="2">
    <source>
        <dbReference type="ARBA" id="ARBA00007316"/>
    </source>
</evidence>
<dbReference type="GO" id="GO:0005886">
    <property type="term" value="C:plasma membrane"/>
    <property type="evidence" value="ECO:0007669"/>
    <property type="project" value="UniProtKB-SubCell"/>
</dbReference>
<evidence type="ECO:0000256" key="14">
    <source>
        <dbReference type="ARBA" id="ARBA00023137"/>
    </source>
</evidence>
<keyword evidence="14" id="KW-0829">Tyrosine-protein kinase</keyword>